<proteinExistence type="predicted"/>
<protein>
    <submittedName>
        <fullName evidence="1">Glycine/D-amino acid oxidase-like deaminating enzyme</fullName>
    </submittedName>
</protein>
<organism evidence="1 2">
    <name type="scientific">Peptoniphilus olsenii</name>
    <dbReference type="NCBI Taxonomy" id="411570"/>
    <lineage>
        <taxon>Bacteria</taxon>
        <taxon>Bacillati</taxon>
        <taxon>Bacillota</taxon>
        <taxon>Tissierellia</taxon>
        <taxon>Tissierellales</taxon>
        <taxon>Peptoniphilaceae</taxon>
        <taxon>Peptoniphilus</taxon>
    </lineage>
</organism>
<gene>
    <name evidence="1" type="ORF">ABID14_001981</name>
</gene>
<evidence type="ECO:0000313" key="2">
    <source>
        <dbReference type="Proteomes" id="UP001549162"/>
    </source>
</evidence>
<dbReference type="InterPro" id="IPR036188">
    <property type="entry name" value="FAD/NAD-bd_sf"/>
</dbReference>
<evidence type="ECO:0000313" key="1">
    <source>
        <dbReference type="EMBL" id="MET3618342.1"/>
    </source>
</evidence>
<name>A0ABV2JC27_9FIRM</name>
<accession>A0ABV2JC27</accession>
<reference evidence="1 2" key="1">
    <citation type="submission" date="2024-06" db="EMBL/GenBank/DDBJ databases">
        <title>Genomic Encyclopedia of Type Strains, Phase IV (KMG-IV): sequencing the most valuable type-strain genomes for metagenomic binning, comparative biology and taxonomic classification.</title>
        <authorList>
            <person name="Goeker M."/>
        </authorList>
    </citation>
    <scope>NUCLEOTIDE SEQUENCE [LARGE SCALE GENOMIC DNA]</scope>
    <source>
        <strain evidence="1 2">DSM 21460</strain>
    </source>
</reference>
<keyword evidence="2" id="KW-1185">Reference proteome</keyword>
<dbReference type="Proteomes" id="UP001549162">
    <property type="component" value="Unassembled WGS sequence"/>
</dbReference>
<dbReference type="Gene3D" id="3.50.50.60">
    <property type="entry name" value="FAD/NAD(P)-binding domain"/>
    <property type="match status" value="1"/>
</dbReference>
<comment type="caution">
    <text evidence="1">The sequence shown here is derived from an EMBL/GenBank/DDBJ whole genome shotgun (WGS) entry which is preliminary data.</text>
</comment>
<dbReference type="EMBL" id="JBEPMA010000022">
    <property type="protein sequence ID" value="MET3618342.1"/>
    <property type="molecule type" value="Genomic_DNA"/>
</dbReference>
<dbReference type="Gene3D" id="3.30.9.10">
    <property type="entry name" value="D-Amino Acid Oxidase, subunit A, domain 2"/>
    <property type="match status" value="1"/>
</dbReference>
<sequence length="76" mass="8456">MDKKIKIKSQYSYAAIFGESKDDLPYIGLHKNNKNIMAICGAGGNGTIYSTIASEFALDWLNGKDISDYDIFSLDR</sequence>